<organism evidence="1 2">
    <name type="scientific">Panicum virgatum</name>
    <name type="common">Blackwell switchgrass</name>
    <dbReference type="NCBI Taxonomy" id="38727"/>
    <lineage>
        <taxon>Eukaryota</taxon>
        <taxon>Viridiplantae</taxon>
        <taxon>Streptophyta</taxon>
        <taxon>Embryophyta</taxon>
        <taxon>Tracheophyta</taxon>
        <taxon>Spermatophyta</taxon>
        <taxon>Magnoliopsida</taxon>
        <taxon>Liliopsida</taxon>
        <taxon>Poales</taxon>
        <taxon>Poaceae</taxon>
        <taxon>PACMAD clade</taxon>
        <taxon>Panicoideae</taxon>
        <taxon>Panicodae</taxon>
        <taxon>Paniceae</taxon>
        <taxon>Panicinae</taxon>
        <taxon>Panicum</taxon>
        <taxon>Panicum sect. Hiantes</taxon>
    </lineage>
</organism>
<evidence type="ECO:0000313" key="1">
    <source>
        <dbReference type="EMBL" id="KAG2538828.1"/>
    </source>
</evidence>
<reference evidence="1" key="1">
    <citation type="submission" date="2020-05" db="EMBL/GenBank/DDBJ databases">
        <title>WGS assembly of Panicum virgatum.</title>
        <authorList>
            <person name="Lovell J.T."/>
            <person name="Jenkins J."/>
            <person name="Shu S."/>
            <person name="Juenger T.E."/>
            <person name="Schmutz J."/>
        </authorList>
    </citation>
    <scope>NUCLEOTIDE SEQUENCE</scope>
    <source>
        <strain evidence="1">AP13</strain>
    </source>
</reference>
<protein>
    <recommendedName>
        <fullName evidence="3">Reverse transcriptase zinc-binding domain-containing protein</fullName>
    </recommendedName>
</protein>
<name>A0A8T0MQ75_PANVG</name>
<accession>A0A8T0MQ75</accession>
<evidence type="ECO:0008006" key="3">
    <source>
        <dbReference type="Google" id="ProtNLM"/>
    </source>
</evidence>
<dbReference type="AlphaFoldDB" id="A0A8T0MQ75"/>
<gene>
    <name evidence="1" type="ORF">PVAP13_9NG350800</name>
</gene>
<sequence length="135" mass="16178">MALNKRWQLGGLGNSSKAQRQRWSWGEEETIDHLFFTCPFAVQCWSSINFNWDNQLSLEDRLTHARSTHNLPFFTEATMIAAWELWKLRNDKFFERQAASQNRWFCNFKMQCFSQSIRFKDDLRTAFCFWLDGFG</sequence>
<comment type="caution">
    <text evidence="1">The sequence shown here is derived from an EMBL/GenBank/DDBJ whole genome shotgun (WGS) entry which is preliminary data.</text>
</comment>
<proteinExistence type="predicted"/>
<dbReference type="EMBL" id="CM029054">
    <property type="protein sequence ID" value="KAG2538828.1"/>
    <property type="molecule type" value="Genomic_DNA"/>
</dbReference>
<keyword evidence="2" id="KW-1185">Reference proteome</keyword>
<dbReference type="Proteomes" id="UP000823388">
    <property type="component" value="Chromosome 9N"/>
</dbReference>
<evidence type="ECO:0000313" key="2">
    <source>
        <dbReference type="Proteomes" id="UP000823388"/>
    </source>
</evidence>